<dbReference type="InterPro" id="IPR000835">
    <property type="entry name" value="HTH_MarR-typ"/>
</dbReference>
<feature type="domain" description="HTH marR-type" evidence="2">
    <location>
        <begin position="7"/>
        <end position="143"/>
    </location>
</feature>
<dbReference type="GO" id="GO:0003700">
    <property type="term" value="F:DNA-binding transcription factor activity"/>
    <property type="evidence" value="ECO:0007669"/>
    <property type="project" value="InterPro"/>
</dbReference>
<dbReference type="PANTHER" id="PTHR33164:SF106">
    <property type="entry name" value="TRANSCRIPTIONAL REGULATORY PROTEIN"/>
    <property type="match status" value="1"/>
</dbReference>
<protein>
    <submittedName>
        <fullName evidence="3">MarR family transcriptional regulator</fullName>
    </submittedName>
</protein>
<organism evidence="3 4">
    <name type="scientific">Streptomyces cyaneochromogenes</name>
    <dbReference type="NCBI Taxonomy" id="2496836"/>
    <lineage>
        <taxon>Bacteria</taxon>
        <taxon>Bacillati</taxon>
        <taxon>Actinomycetota</taxon>
        <taxon>Actinomycetes</taxon>
        <taxon>Kitasatosporales</taxon>
        <taxon>Streptomycetaceae</taxon>
        <taxon>Streptomyces</taxon>
    </lineage>
</organism>
<sequence length="175" mass="19680">MDDQDPGLQLVHLLRAVTVELDLFAAEFAGRNGLHPTDVRALIHLLDARRENLRATPGWLGSQLGVNSASTTALVDRLERLGLVRRERDTGDRRRVLLVVRDEAITLGWSFFGPLIDEMVTEMRSFDERELATVRRFLLAMRDIAAARRAHDRDSGGSARQKADQPGERQEDQGN</sequence>
<evidence type="ECO:0000313" key="3">
    <source>
        <dbReference type="EMBL" id="AZQ37963.1"/>
    </source>
</evidence>
<dbReference type="Proteomes" id="UP000280298">
    <property type="component" value="Chromosome"/>
</dbReference>
<dbReference type="EMBL" id="CP034539">
    <property type="protein sequence ID" value="AZQ37963.1"/>
    <property type="molecule type" value="Genomic_DNA"/>
</dbReference>
<dbReference type="PANTHER" id="PTHR33164">
    <property type="entry name" value="TRANSCRIPTIONAL REGULATOR, MARR FAMILY"/>
    <property type="match status" value="1"/>
</dbReference>
<accession>A0A3S9MFJ7</accession>
<dbReference type="InterPro" id="IPR039422">
    <property type="entry name" value="MarR/SlyA-like"/>
</dbReference>
<dbReference type="RefSeq" id="WP_126395623.1">
    <property type="nucleotide sequence ID" value="NZ_CP034539.1"/>
</dbReference>
<name>A0A3S9MFJ7_9ACTN</name>
<evidence type="ECO:0000256" key="1">
    <source>
        <dbReference type="SAM" id="MobiDB-lite"/>
    </source>
</evidence>
<proteinExistence type="predicted"/>
<dbReference type="KEGG" id="scya:EJ357_34625"/>
<dbReference type="InterPro" id="IPR036390">
    <property type="entry name" value="WH_DNA-bd_sf"/>
</dbReference>
<dbReference type="OrthoDB" id="3694026at2"/>
<dbReference type="AlphaFoldDB" id="A0A3S9MFJ7"/>
<dbReference type="Pfam" id="PF12802">
    <property type="entry name" value="MarR_2"/>
    <property type="match status" value="1"/>
</dbReference>
<dbReference type="Gene3D" id="1.10.10.10">
    <property type="entry name" value="Winged helix-like DNA-binding domain superfamily/Winged helix DNA-binding domain"/>
    <property type="match status" value="1"/>
</dbReference>
<evidence type="ECO:0000313" key="4">
    <source>
        <dbReference type="Proteomes" id="UP000280298"/>
    </source>
</evidence>
<dbReference type="SUPFAM" id="SSF46785">
    <property type="entry name" value="Winged helix' DNA-binding domain"/>
    <property type="match status" value="1"/>
</dbReference>
<dbReference type="GO" id="GO:0006950">
    <property type="term" value="P:response to stress"/>
    <property type="evidence" value="ECO:0007669"/>
    <property type="project" value="TreeGrafter"/>
</dbReference>
<dbReference type="PROSITE" id="PS50995">
    <property type="entry name" value="HTH_MARR_2"/>
    <property type="match status" value="1"/>
</dbReference>
<gene>
    <name evidence="3" type="ORF">EJ357_34625</name>
</gene>
<feature type="region of interest" description="Disordered" evidence="1">
    <location>
        <begin position="149"/>
        <end position="175"/>
    </location>
</feature>
<dbReference type="SMART" id="SM00347">
    <property type="entry name" value="HTH_MARR"/>
    <property type="match status" value="1"/>
</dbReference>
<dbReference type="InterPro" id="IPR036388">
    <property type="entry name" value="WH-like_DNA-bd_sf"/>
</dbReference>
<keyword evidence="4" id="KW-1185">Reference proteome</keyword>
<reference evidence="3 4" key="1">
    <citation type="journal article" date="2019" name="Int. J. Syst. Evol. Microbiol.">
        <title>Streptomyces cyaneochromogenes sp. nov., a blue pigment-producing actinomycete from manganese-contaminated soil.</title>
        <authorList>
            <person name="Tang X."/>
            <person name="Zhao J."/>
            <person name="Li K."/>
            <person name="Chen Z."/>
            <person name="Sun Y."/>
            <person name="Gao J."/>
        </authorList>
    </citation>
    <scope>NUCLEOTIDE SEQUENCE [LARGE SCALE GENOMIC DNA]</scope>
    <source>
        <strain evidence="3 4">MK-45</strain>
    </source>
</reference>
<evidence type="ECO:0000259" key="2">
    <source>
        <dbReference type="PROSITE" id="PS50995"/>
    </source>
</evidence>